<comment type="caution">
    <text evidence="3">The sequence shown here is derived from an EMBL/GenBank/DDBJ whole genome shotgun (WGS) entry which is preliminary data.</text>
</comment>
<dbReference type="Proteomes" id="UP000663873">
    <property type="component" value="Unassembled WGS sequence"/>
</dbReference>
<name>A0A820UEP8_9BILA</name>
<keyword evidence="4" id="KW-1185">Reference proteome</keyword>
<evidence type="ECO:0000313" key="4">
    <source>
        <dbReference type="Proteomes" id="UP000663873"/>
    </source>
</evidence>
<dbReference type="SUPFAM" id="SSF47459">
    <property type="entry name" value="HLH, helix-loop-helix DNA-binding domain"/>
    <property type="match status" value="1"/>
</dbReference>
<dbReference type="PANTHER" id="PTHR19290:SF163">
    <property type="entry name" value="BASIC HELIX-LOOP-HELIX NEURAL TRANSCRIPTION FACTOR TAP"/>
    <property type="match status" value="1"/>
</dbReference>
<dbReference type="GO" id="GO:0000981">
    <property type="term" value="F:DNA-binding transcription factor activity, RNA polymerase II-specific"/>
    <property type="evidence" value="ECO:0007669"/>
    <property type="project" value="TreeGrafter"/>
</dbReference>
<feature type="compositionally biased region" description="Basic and acidic residues" evidence="1">
    <location>
        <begin position="122"/>
        <end position="132"/>
    </location>
</feature>
<sequence length="222" mass="25992">MTLSTSSLSTTNSPQSPRCSTPLFAKQRRTRPFIVCELCRQRAFQSSDYQRNKNQDNQIKKSNDNQQTSHHHSATLHYYQYQTNTTIQTSLNSSSGYESATNETSFIDPCFARPSFANKESTPMHDDIHMDEDSMSSENNNENRKKRRVLSRPQRQEANRRERQRMDIINQAYEELRSVLPFKKGRKRQKMSRMDTVDGAIRYIHTLLETLHGPHYNPDWAK</sequence>
<dbReference type="PROSITE" id="PS50888">
    <property type="entry name" value="BHLH"/>
    <property type="match status" value="1"/>
</dbReference>
<feature type="domain" description="BHLH" evidence="2">
    <location>
        <begin position="153"/>
        <end position="207"/>
    </location>
</feature>
<feature type="compositionally biased region" description="Basic and acidic residues" evidence="1">
    <location>
        <begin position="154"/>
        <end position="163"/>
    </location>
</feature>
<dbReference type="Gene3D" id="4.10.280.10">
    <property type="entry name" value="Helix-loop-helix DNA-binding domain"/>
    <property type="match status" value="1"/>
</dbReference>
<dbReference type="GO" id="GO:0045944">
    <property type="term" value="P:positive regulation of transcription by RNA polymerase II"/>
    <property type="evidence" value="ECO:0007669"/>
    <property type="project" value="TreeGrafter"/>
</dbReference>
<dbReference type="GO" id="GO:0007423">
    <property type="term" value="P:sensory organ development"/>
    <property type="evidence" value="ECO:0007669"/>
    <property type="project" value="TreeGrafter"/>
</dbReference>
<organism evidence="3 4">
    <name type="scientific">Rotaria socialis</name>
    <dbReference type="NCBI Taxonomy" id="392032"/>
    <lineage>
        <taxon>Eukaryota</taxon>
        <taxon>Metazoa</taxon>
        <taxon>Spiralia</taxon>
        <taxon>Gnathifera</taxon>
        <taxon>Rotifera</taxon>
        <taxon>Eurotatoria</taxon>
        <taxon>Bdelloidea</taxon>
        <taxon>Philodinida</taxon>
        <taxon>Philodinidae</taxon>
        <taxon>Rotaria</taxon>
    </lineage>
</organism>
<gene>
    <name evidence="3" type="ORF">UJA718_LOCUS25344</name>
</gene>
<dbReference type="PANTHER" id="PTHR19290">
    <property type="entry name" value="BASIC HELIX-LOOP-HELIX PROTEIN NEUROGENIN-RELATED"/>
    <property type="match status" value="1"/>
</dbReference>
<dbReference type="InterPro" id="IPR011598">
    <property type="entry name" value="bHLH_dom"/>
</dbReference>
<dbReference type="InterPro" id="IPR050359">
    <property type="entry name" value="bHLH_transcription_factors"/>
</dbReference>
<reference evidence="3" key="1">
    <citation type="submission" date="2021-02" db="EMBL/GenBank/DDBJ databases">
        <authorList>
            <person name="Nowell W R."/>
        </authorList>
    </citation>
    <scope>NUCLEOTIDE SEQUENCE</scope>
</reference>
<feature type="region of interest" description="Disordered" evidence="1">
    <location>
        <begin position="117"/>
        <end position="163"/>
    </location>
</feature>
<evidence type="ECO:0000259" key="2">
    <source>
        <dbReference type="PROSITE" id="PS50888"/>
    </source>
</evidence>
<dbReference type="GO" id="GO:0046983">
    <property type="term" value="F:protein dimerization activity"/>
    <property type="evidence" value="ECO:0007669"/>
    <property type="project" value="InterPro"/>
</dbReference>
<protein>
    <recommendedName>
        <fullName evidence="2">BHLH domain-containing protein</fullName>
    </recommendedName>
</protein>
<evidence type="ECO:0000256" key="1">
    <source>
        <dbReference type="SAM" id="MobiDB-lite"/>
    </source>
</evidence>
<dbReference type="GO" id="GO:0005634">
    <property type="term" value="C:nucleus"/>
    <property type="evidence" value="ECO:0007669"/>
    <property type="project" value="TreeGrafter"/>
</dbReference>
<feature type="region of interest" description="Disordered" evidence="1">
    <location>
        <begin position="1"/>
        <end position="24"/>
    </location>
</feature>
<proteinExistence type="predicted"/>
<dbReference type="Pfam" id="PF00010">
    <property type="entry name" value="HLH"/>
    <property type="match status" value="1"/>
</dbReference>
<dbReference type="InterPro" id="IPR036638">
    <property type="entry name" value="HLH_DNA-bd_sf"/>
</dbReference>
<feature type="region of interest" description="Disordered" evidence="1">
    <location>
        <begin position="47"/>
        <end position="72"/>
    </location>
</feature>
<feature type="compositionally biased region" description="Basic and acidic residues" evidence="1">
    <location>
        <begin position="50"/>
        <end position="63"/>
    </location>
</feature>
<accession>A0A820UEP8</accession>
<dbReference type="EMBL" id="CAJOBP010006171">
    <property type="protein sequence ID" value="CAF4486697.1"/>
    <property type="molecule type" value="Genomic_DNA"/>
</dbReference>
<feature type="compositionally biased region" description="Low complexity" evidence="1">
    <location>
        <begin position="1"/>
        <end position="11"/>
    </location>
</feature>
<evidence type="ECO:0000313" key="3">
    <source>
        <dbReference type="EMBL" id="CAF4486697.1"/>
    </source>
</evidence>
<dbReference type="AlphaFoldDB" id="A0A820UEP8"/>
<dbReference type="GO" id="GO:0070888">
    <property type="term" value="F:E-box binding"/>
    <property type="evidence" value="ECO:0007669"/>
    <property type="project" value="TreeGrafter"/>
</dbReference>
<dbReference type="SMART" id="SM00353">
    <property type="entry name" value="HLH"/>
    <property type="match status" value="1"/>
</dbReference>
<dbReference type="GO" id="GO:0061564">
    <property type="term" value="P:axon development"/>
    <property type="evidence" value="ECO:0007669"/>
    <property type="project" value="TreeGrafter"/>
</dbReference>